<dbReference type="EC" id="5.6.2.3" evidence="3"/>
<keyword evidence="3" id="KW-0378">Hydrolase</keyword>
<dbReference type="EMBL" id="CP082237">
    <property type="protein sequence ID" value="QZT33467.1"/>
    <property type="molecule type" value="Genomic_DNA"/>
</dbReference>
<reference evidence="6 8" key="2">
    <citation type="journal article" date="2020" name="Extremophiles">
        <title>Genomic analysis of Caldalkalibacillus thermarum TA2.A1 reveals aerobic alkaliphilic metabolism and evolutionary hallmarks linking alkaliphilic bacteria and plant life.</title>
        <authorList>
            <person name="de Jong S.I."/>
            <person name="van den Broek M.A."/>
            <person name="Merkel A.Y."/>
            <person name="de la Torre Cortes P."/>
            <person name="Kalamorz F."/>
            <person name="Cook G.M."/>
            <person name="van Loosdrecht M.C.M."/>
            <person name="McMillan D.G.G."/>
        </authorList>
    </citation>
    <scope>NUCLEOTIDE SEQUENCE [LARGE SCALE GENOMIC DNA]</scope>
    <source>
        <strain evidence="6 8">TA2.A1</strain>
    </source>
</reference>
<dbReference type="InterPro" id="IPR006345">
    <property type="entry name" value="RecD2"/>
</dbReference>
<dbReference type="GO" id="GO:0016787">
    <property type="term" value="F:hydrolase activity"/>
    <property type="evidence" value="ECO:0007669"/>
    <property type="project" value="UniProtKB-KW"/>
</dbReference>
<comment type="function">
    <text evidence="3">DNA-dependent ATPase and ATP-dependent 5'-3' DNA helicase. Has no activity on blunt DNA or DNA with 3'-overhangs, requires at least 10 bases of 5'-ssDNA for helicase activity.</text>
</comment>
<dbReference type="Pfam" id="PF23139">
    <property type="entry name" value="OB_YrrC"/>
    <property type="match status" value="1"/>
</dbReference>
<evidence type="ECO:0000256" key="2">
    <source>
        <dbReference type="ARBA" id="ARBA00022840"/>
    </source>
</evidence>
<dbReference type="Gene3D" id="1.10.10.2220">
    <property type="match status" value="1"/>
</dbReference>
<evidence type="ECO:0000313" key="5">
    <source>
        <dbReference type="EMBL" id="EGL83511.1"/>
    </source>
</evidence>
<dbReference type="NCBIfam" id="TIGR01448">
    <property type="entry name" value="recD_rel"/>
    <property type="match status" value="1"/>
</dbReference>
<reference evidence="5 7" key="1">
    <citation type="journal article" date="2011" name="J. Bacteriol.">
        <title>Draft genome sequence of the thermoalkaliphilic Caldalkalibacillus thermarum strain TA2.A1.</title>
        <authorList>
            <person name="Kalamorz F."/>
            <person name="Keis S."/>
            <person name="McMillan D.G."/>
            <person name="Olsson K."/>
            <person name="Stanton J.A."/>
            <person name="Stockwell P."/>
            <person name="Black M.A."/>
            <person name="Klingeman D.M."/>
            <person name="Land M.L."/>
            <person name="Han C.S."/>
            <person name="Martin S.L."/>
            <person name="Becher S.A."/>
            <person name="Peddie C.J."/>
            <person name="Morgan H.W."/>
            <person name="Matthies D."/>
            <person name="Preiss L."/>
            <person name="Meier T."/>
            <person name="Brown S.D."/>
            <person name="Cook G.M."/>
        </authorList>
    </citation>
    <scope>NUCLEOTIDE SEQUENCE [LARGE SCALE GENOMIC DNA]</scope>
    <source>
        <strain evidence="5 7">TA2.A1</strain>
    </source>
</reference>
<dbReference type="RefSeq" id="WP_007503600.1">
    <property type="nucleotide sequence ID" value="NZ_AFCE01000100.1"/>
</dbReference>
<keyword evidence="3" id="KW-0413">Isomerase</keyword>
<dbReference type="HAMAP" id="MF_01488">
    <property type="entry name" value="RecD2"/>
    <property type="match status" value="1"/>
</dbReference>
<dbReference type="GO" id="GO:0006310">
    <property type="term" value="P:DNA recombination"/>
    <property type="evidence" value="ECO:0007669"/>
    <property type="project" value="InterPro"/>
</dbReference>
<comment type="catalytic activity">
    <reaction evidence="3">
        <text>ATP + H2O = ADP + phosphate + H(+)</text>
        <dbReference type="Rhea" id="RHEA:13065"/>
        <dbReference type="ChEBI" id="CHEBI:15377"/>
        <dbReference type="ChEBI" id="CHEBI:15378"/>
        <dbReference type="ChEBI" id="CHEBI:30616"/>
        <dbReference type="ChEBI" id="CHEBI:43474"/>
        <dbReference type="ChEBI" id="CHEBI:456216"/>
        <dbReference type="EC" id="5.6.2.3"/>
    </reaction>
</comment>
<dbReference type="InterPro" id="IPR041451">
    <property type="entry name" value="RecD2_SH13"/>
</dbReference>
<dbReference type="Gene3D" id="2.30.30.940">
    <property type="match status" value="1"/>
</dbReference>
<gene>
    <name evidence="3" type="primary">recD2</name>
    <name evidence="5" type="ORF">CathTA2_0944</name>
    <name evidence="6" type="ORF">HUR95_14625</name>
</gene>
<evidence type="ECO:0000259" key="4">
    <source>
        <dbReference type="SMART" id="SM00382"/>
    </source>
</evidence>
<dbReference type="OrthoDB" id="9803432at2"/>
<dbReference type="GO" id="GO:0003677">
    <property type="term" value="F:DNA binding"/>
    <property type="evidence" value="ECO:0007669"/>
    <property type="project" value="UniProtKB-UniRule"/>
</dbReference>
<evidence type="ECO:0000313" key="8">
    <source>
        <dbReference type="Proteomes" id="UP000825179"/>
    </source>
</evidence>
<name>F5L581_CALTT</name>
<feature type="binding site" evidence="3">
    <location>
        <begin position="372"/>
        <end position="376"/>
    </location>
    <ligand>
        <name>ATP</name>
        <dbReference type="ChEBI" id="CHEBI:30616"/>
    </ligand>
</feature>
<keyword evidence="1 3" id="KW-0547">Nucleotide-binding</keyword>
<dbReference type="CDD" id="cd17933">
    <property type="entry name" value="DEXSc_RecD-like"/>
    <property type="match status" value="1"/>
</dbReference>
<dbReference type="InterPro" id="IPR055446">
    <property type="entry name" value="RecD2_N_OB"/>
</dbReference>
<dbReference type="SUPFAM" id="SSF52540">
    <property type="entry name" value="P-loop containing nucleoside triphosphate hydrolases"/>
    <property type="match status" value="1"/>
</dbReference>
<accession>F5L581</accession>
<dbReference type="KEGG" id="cthu:HUR95_14625"/>
<proteinExistence type="inferred from homology"/>
<dbReference type="Pfam" id="PF13538">
    <property type="entry name" value="UvrD_C_2"/>
    <property type="match status" value="1"/>
</dbReference>
<dbReference type="eggNOG" id="COG0507">
    <property type="taxonomic scope" value="Bacteria"/>
</dbReference>
<dbReference type="InterPro" id="IPR027417">
    <property type="entry name" value="P-loop_NTPase"/>
</dbReference>
<comment type="similarity">
    <text evidence="3">Belongs to the RecD family. RecD2 subfamily.</text>
</comment>
<evidence type="ECO:0000313" key="7">
    <source>
        <dbReference type="Proteomes" id="UP000010716"/>
    </source>
</evidence>
<dbReference type="Pfam" id="PF18335">
    <property type="entry name" value="SH3_13"/>
    <property type="match status" value="1"/>
</dbReference>
<dbReference type="SMART" id="SM00382">
    <property type="entry name" value="AAA"/>
    <property type="match status" value="1"/>
</dbReference>
<dbReference type="AlphaFoldDB" id="F5L581"/>
<dbReference type="InterPro" id="IPR027785">
    <property type="entry name" value="UvrD-like_helicase_C"/>
</dbReference>
<sequence length="767" mass="87584">MDVIQPSLFDESRPYIKGKLKYEIFHNTDNLYTVSKIKIVEATEDIDDKEMTVVGYYPSLLEGELYTFWGQVKEHPRFGRQYQVDYFRKELPQGREGVIQYLSSDLFPGIGEKTATRIVDTLGEKAITLILENPDVLQQVPRLSEEQRQLMYRRLLEYQGLEQIMVKLGEYGIGLSLSIQIYQTYAERAMQVLEDNPYQLIEDIEGIGFKRADAIARAMGIRYDAPERIRAACHYFLWEQAEQNGHVYYPLELVIPGVQKWLNKQGEMESGEQEIDQGRIEQQLLELAEEGKLILEDDRLYLPSLFFAEKGFAKKVKQLVKRRVELPVSHDQFLRALGELEDRLGIQYAESQKQAIEQALHSSLMILTGGPGTGKTTVIKGIVELFAAIYDLPLDPNVYAQREEPFPFLLVAPTGRAAKRMEESTGLPAFTIHRLLGWKGGQEFDYSEDRPLEGKLLIVDETSMMDQWLANQLFRALPDDIHVILVGDQDQLPSVGPGQVLRDLLDSGQIPVVELKDVFRQAQDSSIISLAHQIKNGRLQEDITQPKPDRRFFPCSSDQVVDVVSRVCQSALNKGYTPKDIQVLAPMYRGKAGIDALNEALQQTFNPPAEHKRELKVKDHIFRVGDKVLQLVNNLEQHVFNGDIGEVTAILLAQETKEQEDQLVVAFEHKEVRYKKSELHQLTLAYCCSIHKSQGSEYPIVVVPVVKSYQRMLRRNLLYTAITRGKEYLILCGEKDAFDAAIDREEAAIRYTHLKETLQEWLAGNHS</sequence>
<dbReference type="Proteomes" id="UP000825179">
    <property type="component" value="Chromosome"/>
</dbReference>
<reference evidence="6" key="3">
    <citation type="submission" date="2021-08" db="EMBL/GenBank/DDBJ databases">
        <authorList>
            <person name="de Jong S."/>
            <person name="van den Broek M."/>
            <person name="Merkel A."/>
            <person name="de la Torre Cortes P."/>
            <person name="Kalamorz F."/>
            <person name="Cook G."/>
            <person name="van Loosdrecht M."/>
            <person name="McMillan D."/>
        </authorList>
    </citation>
    <scope>NUCLEOTIDE SEQUENCE</scope>
    <source>
        <strain evidence="6">TA2.A1</strain>
    </source>
</reference>
<dbReference type="InterPro" id="IPR029493">
    <property type="entry name" value="RecD2-like_HHH"/>
</dbReference>
<dbReference type="GO" id="GO:0005524">
    <property type="term" value="F:ATP binding"/>
    <property type="evidence" value="ECO:0007669"/>
    <property type="project" value="UniProtKB-UniRule"/>
</dbReference>
<organism evidence="5 7">
    <name type="scientific">Caldalkalibacillus thermarum (strain TA2.A1)</name>
    <dbReference type="NCBI Taxonomy" id="986075"/>
    <lineage>
        <taxon>Bacteria</taxon>
        <taxon>Bacillati</taxon>
        <taxon>Bacillota</taxon>
        <taxon>Bacilli</taxon>
        <taxon>Bacillales</taxon>
        <taxon>Bacillaceae</taxon>
        <taxon>Caldalkalibacillus</taxon>
    </lineage>
</organism>
<protein>
    <recommendedName>
        <fullName evidence="3">ATP-dependent RecD2 DNA helicase</fullName>
        <ecNumber evidence="3">5.6.2.3</ecNumber>
    </recommendedName>
    <alternativeName>
        <fullName evidence="3">DNA 5'-3' helicase subunit RecD2</fullName>
    </alternativeName>
</protein>
<dbReference type="Pfam" id="PF14490">
    <property type="entry name" value="HHH_RecD2"/>
    <property type="match status" value="1"/>
</dbReference>
<keyword evidence="3 5" id="KW-0347">Helicase</keyword>
<dbReference type="GO" id="GO:0043139">
    <property type="term" value="F:5'-3' DNA helicase activity"/>
    <property type="evidence" value="ECO:0007669"/>
    <property type="project" value="UniProtKB-UniRule"/>
</dbReference>
<keyword evidence="8" id="KW-1185">Reference proteome</keyword>
<dbReference type="InterPro" id="IPR003593">
    <property type="entry name" value="AAA+_ATPase"/>
</dbReference>
<dbReference type="Gene3D" id="3.40.50.300">
    <property type="entry name" value="P-loop containing nucleotide triphosphate hydrolases"/>
    <property type="match status" value="2"/>
</dbReference>
<evidence type="ECO:0000256" key="1">
    <source>
        <dbReference type="ARBA" id="ARBA00022741"/>
    </source>
</evidence>
<dbReference type="PANTHER" id="PTHR43788">
    <property type="entry name" value="DNA2/NAM7 HELICASE FAMILY MEMBER"/>
    <property type="match status" value="1"/>
</dbReference>
<dbReference type="GO" id="GO:0009338">
    <property type="term" value="C:exodeoxyribonuclease V complex"/>
    <property type="evidence" value="ECO:0007669"/>
    <property type="project" value="TreeGrafter"/>
</dbReference>
<dbReference type="Proteomes" id="UP000010716">
    <property type="component" value="Unassembled WGS sequence"/>
</dbReference>
<keyword evidence="2 3" id="KW-0067">ATP-binding</keyword>
<keyword evidence="3" id="KW-0238">DNA-binding</keyword>
<dbReference type="GO" id="GO:0017116">
    <property type="term" value="F:single-stranded DNA helicase activity"/>
    <property type="evidence" value="ECO:0007669"/>
    <property type="project" value="TreeGrafter"/>
</dbReference>
<dbReference type="Pfam" id="PF13245">
    <property type="entry name" value="AAA_19"/>
    <property type="match status" value="1"/>
</dbReference>
<feature type="domain" description="AAA+ ATPase" evidence="4">
    <location>
        <begin position="361"/>
        <end position="558"/>
    </location>
</feature>
<dbReference type="InterPro" id="IPR050534">
    <property type="entry name" value="Coronavir_polyprotein_1ab"/>
</dbReference>
<evidence type="ECO:0000256" key="3">
    <source>
        <dbReference type="HAMAP-Rule" id="MF_01488"/>
    </source>
</evidence>
<evidence type="ECO:0000313" key="6">
    <source>
        <dbReference type="EMBL" id="QZT33467.1"/>
    </source>
</evidence>
<dbReference type="PANTHER" id="PTHR43788:SF6">
    <property type="entry name" value="DNA HELICASE B"/>
    <property type="match status" value="1"/>
</dbReference>
<dbReference type="CDD" id="cd18809">
    <property type="entry name" value="SF1_C_RecD"/>
    <property type="match status" value="1"/>
</dbReference>
<dbReference type="EMBL" id="AFCE01000100">
    <property type="protein sequence ID" value="EGL83511.1"/>
    <property type="molecule type" value="Genomic_DNA"/>
</dbReference>